<organism evidence="1 2">
    <name type="scientific">Cycloclasticus zancles 78-ME</name>
    <dbReference type="NCBI Taxonomy" id="1198232"/>
    <lineage>
        <taxon>Bacteria</taxon>
        <taxon>Pseudomonadati</taxon>
        <taxon>Pseudomonadota</taxon>
        <taxon>Gammaproteobacteria</taxon>
        <taxon>Thiotrichales</taxon>
        <taxon>Piscirickettsiaceae</taxon>
        <taxon>Cycloclasticus</taxon>
    </lineage>
</organism>
<proteinExistence type="predicted"/>
<name>S5TV60_9GAMM</name>
<dbReference type="Proteomes" id="UP000015380">
    <property type="component" value="Chromosome"/>
</dbReference>
<dbReference type="HOGENOM" id="CLU_2616103_0_0_6"/>
<evidence type="ECO:0000313" key="1">
    <source>
        <dbReference type="EMBL" id="AGS38913.1"/>
    </source>
</evidence>
<protein>
    <submittedName>
        <fullName evidence="1">Uncharacterized protein</fullName>
    </submittedName>
</protein>
<keyword evidence="2" id="KW-1185">Reference proteome</keyword>
<dbReference type="EMBL" id="CP005996">
    <property type="protein sequence ID" value="AGS38913.1"/>
    <property type="molecule type" value="Genomic_DNA"/>
</dbReference>
<dbReference type="AlphaFoldDB" id="S5TV60"/>
<reference evidence="2" key="2">
    <citation type="journal article" date="2016" name="Environ. Microbiol. Rep.">
        <title>Analysis of defence systems and a conjugative IncP-1 plasmid in the marine polyaromatic hydrocarbons-degrading bacterium Cycloclasticus sp. 78-ME.</title>
        <authorList>
            <person name="Yakimov M.M."/>
            <person name="Crisafi F."/>
            <person name="Messina E."/>
            <person name="Smedile F."/>
            <person name="Lopatina A."/>
            <person name="Denaro R."/>
            <person name="Pieper D.H."/>
            <person name="Golyshin P.N."/>
            <person name="Giuliano L."/>
        </authorList>
    </citation>
    <scope>NUCLEOTIDE SEQUENCE [LARGE SCALE GENOMIC DNA]</scope>
    <source>
        <strain evidence="2">78-ME</strain>
    </source>
</reference>
<accession>S5TV60</accession>
<evidence type="ECO:0000313" key="2">
    <source>
        <dbReference type="Proteomes" id="UP000015380"/>
    </source>
</evidence>
<gene>
    <name evidence="1" type="ORF">CYCME_0572</name>
</gene>
<dbReference type="KEGG" id="cza:CYCME_0572"/>
<reference evidence="1 2" key="1">
    <citation type="submission" date="2013-05" db="EMBL/GenBank/DDBJ databases">
        <title>Between feast and famine: a lifestyle of most important marine PAH-degrading bacterium Cycloclasticus sp. 7ME.</title>
        <authorList>
            <person name="Yakimov M.M."/>
            <person name="Messina E."/>
            <person name="Genovese M."/>
            <person name="Denaro R."/>
            <person name="Crisafi F."/>
            <person name="Russo D."/>
            <person name="Cappello S."/>
            <person name="Santisi S."/>
            <person name="Smedile F."/>
            <person name="Golyshina O.V."/>
            <person name="Tran H."/>
            <person name="Pieper D.H."/>
            <person name="Golyshin P.N."/>
            <person name="Giuliano L."/>
        </authorList>
    </citation>
    <scope>NUCLEOTIDE SEQUENCE [LARGE SCALE GENOMIC DNA]</scope>
    <source>
        <strain evidence="1 2">78-ME</strain>
    </source>
</reference>
<sequence>MTIRDKAVKRVNKPSSSITEKINSPCIEAGQLMSKDSKYNEKGKPTCHSAQGTSPKQFFFKKLLGSCLPKLSKVDNTE</sequence>